<accession>A0A2N3PJW8</accession>
<keyword evidence="8" id="KW-0812">Transmembrane</keyword>
<dbReference type="InterPro" id="IPR036890">
    <property type="entry name" value="HATPase_C_sf"/>
</dbReference>
<gene>
    <name evidence="10" type="ORF">BCM31_07415</name>
</gene>
<dbReference type="SMART" id="SM00388">
    <property type="entry name" value="HisKA"/>
    <property type="match status" value="1"/>
</dbReference>
<sequence>MQKKFFLILFSAIFSLVLTLNVPLLLKLKSFFQSQTPFWVFSYLIIEFCVIVLCSALLARFLSMILLKPLQTINFKNLENFPYPELGALIEKIKSQNKAVKTQFKHLKKKKQELQSLTQNMNDGLIFINRTGKILSKNTSAKKYFSNLKRINNILELDNAEFLRLLLQYLRDFKKEKLKSDIRENFTFHYPNNLECEVVFSPIFSQKSKFKGLIIALCDITELKKAQNLRKEFSANVTHELKTPLTSIMVSSEMIKNGLVVQEDLPNFVDKIHLESKRLLEMINEILKISFLDETQALPLTMLNLKEIVQRVYARLELLANKHSITLKLDLQDAYILGIDELLENLVFNLCDNAIKYNHKGGFVKIKLKTSGEFVELAIKDSGIGIPKELQERVFERFFCVDKSRSKKIGGSGLGLSIVKSALKLHNATISLKSDLGKGSEFCVRFALVKSHTKLSRIN</sequence>
<comment type="caution">
    <text evidence="10">The sequence shown here is derived from an EMBL/GenBank/DDBJ whole genome shotgun (WGS) entry which is preliminary data.</text>
</comment>
<dbReference type="PRINTS" id="PR00344">
    <property type="entry name" value="BCTRLSENSOR"/>
</dbReference>
<dbReference type="GO" id="GO:0000155">
    <property type="term" value="F:phosphorelay sensor kinase activity"/>
    <property type="evidence" value="ECO:0007669"/>
    <property type="project" value="InterPro"/>
</dbReference>
<feature type="transmembrane region" description="Helical" evidence="8">
    <location>
        <begin position="5"/>
        <end position="26"/>
    </location>
</feature>
<dbReference type="Gene3D" id="3.30.565.10">
    <property type="entry name" value="Histidine kinase-like ATPase, C-terminal domain"/>
    <property type="match status" value="1"/>
</dbReference>
<dbReference type="InterPro" id="IPR003594">
    <property type="entry name" value="HATPase_dom"/>
</dbReference>
<dbReference type="PANTHER" id="PTHR45453:SF1">
    <property type="entry name" value="PHOSPHATE REGULON SENSOR PROTEIN PHOR"/>
    <property type="match status" value="1"/>
</dbReference>
<dbReference type="SUPFAM" id="SSF55874">
    <property type="entry name" value="ATPase domain of HSP90 chaperone/DNA topoisomerase II/histidine kinase"/>
    <property type="match status" value="1"/>
</dbReference>
<dbReference type="PANTHER" id="PTHR45453">
    <property type="entry name" value="PHOSPHATE REGULON SENSOR PROTEIN PHOR"/>
    <property type="match status" value="1"/>
</dbReference>
<dbReference type="InterPro" id="IPR036097">
    <property type="entry name" value="HisK_dim/P_sf"/>
</dbReference>
<dbReference type="SUPFAM" id="SSF47384">
    <property type="entry name" value="Homodimeric domain of signal transducing histidine kinase"/>
    <property type="match status" value="1"/>
</dbReference>
<dbReference type="Pfam" id="PF02518">
    <property type="entry name" value="HATPase_c"/>
    <property type="match status" value="1"/>
</dbReference>
<dbReference type="EC" id="2.7.13.3" evidence="2"/>
<keyword evidence="5 10" id="KW-0418">Kinase</keyword>
<dbReference type="GO" id="GO:0005886">
    <property type="term" value="C:plasma membrane"/>
    <property type="evidence" value="ECO:0007669"/>
    <property type="project" value="TreeGrafter"/>
</dbReference>
<dbReference type="Gene3D" id="1.10.287.130">
    <property type="match status" value="1"/>
</dbReference>
<feature type="coiled-coil region" evidence="7">
    <location>
        <begin position="90"/>
        <end position="117"/>
    </location>
</feature>
<protein>
    <recommendedName>
        <fullName evidence="2">histidine kinase</fullName>
        <ecNumber evidence="2">2.7.13.3</ecNumber>
    </recommendedName>
</protein>
<keyword evidence="11" id="KW-1185">Reference proteome</keyword>
<feature type="transmembrane region" description="Helical" evidence="8">
    <location>
        <begin position="38"/>
        <end position="59"/>
    </location>
</feature>
<dbReference type="InterPro" id="IPR003661">
    <property type="entry name" value="HisK_dim/P_dom"/>
</dbReference>
<keyword evidence="4" id="KW-0808">Transferase</keyword>
<evidence type="ECO:0000259" key="9">
    <source>
        <dbReference type="PROSITE" id="PS50109"/>
    </source>
</evidence>
<evidence type="ECO:0000256" key="2">
    <source>
        <dbReference type="ARBA" id="ARBA00012438"/>
    </source>
</evidence>
<dbReference type="CDD" id="cd00082">
    <property type="entry name" value="HisKA"/>
    <property type="match status" value="1"/>
</dbReference>
<dbReference type="Pfam" id="PF00512">
    <property type="entry name" value="HisKA"/>
    <property type="match status" value="1"/>
</dbReference>
<evidence type="ECO:0000256" key="4">
    <source>
        <dbReference type="ARBA" id="ARBA00022679"/>
    </source>
</evidence>
<keyword evidence="6" id="KW-0902">Two-component regulatory system</keyword>
<name>A0A2N3PJW8_9HELI</name>
<dbReference type="RefSeq" id="WP_006802815.1">
    <property type="nucleotide sequence ID" value="NZ_CABKOI010000020.1"/>
</dbReference>
<dbReference type="InterPro" id="IPR005467">
    <property type="entry name" value="His_kinase_dom"/>
</dbReference>
<evidence type="ECO:0000256" key="5">
    <source>
        <dbReference type="ARBA" id="ARBA00022777"/>
    </source>
</evidence>
<dbReference type="EMBL" id="MBPK01000022">
    <property type="protein sequence ID" value="PKT81478.1"/>
    <property type="molecule type" value="Genomic_DNA"/>
</dbReference>
<organism evidence="10 11">
    <name type="scientific">Helicobacter winghamensis</name>
    <dbReference type="NCBI Taxonomy" id="157268"/>
    <lineage>
        <taxon>Bacteria</taxon>
        <taxon>Pseudomonadati</taxon>
        <taxon>Campylobacterota</taxon>
        <taxon>Epsilonproteobacteria</taxon>
        <taxon>Campylobacterales</taxon>
        <taxon>Helicobacteraceae</taxon>
        <taxon>Helicobacter</taxon>
    </lineage>
</organism>
<dbReference type="Proteomes" id="UP000233350">
    <property type="component" value="Unassembled WGS sequence"/>
</dbReference>
<dbReference type="CDD" id="cd00075">
    <property type="entry name" value="HATPase"/>
    <property type="match status" value="1"/>
</dbReference>
<keyword evidence="8" id="KW-1133">Transmembrane helix</keyword>
<reference evidence="10 11" key="1">
    <citation type="submission" date="2016-07" db="EMBL/GenBank/DDBJ databases">
        <title>Detection of Helicobacter winghamensis from caecal content of red fox (Vulpes vulpes).</title>
        <authorList>
            <person name="Zanoni R.G."/>
            <person name="Florio D."/>
            <person name="Caffara M."/>
            <person name="Renzi M."/>
            <person name="Parisi A."/>
            <person name="Pasquali F."/>
            <person name="Manfreda G."/>
        </authorList>
    </citation>
    <scope>NUCLEOTIDE SEQUENCE [LARGE SCALE GENOMIC DNA]</scope>
    <source>
        <strain evidence="10 11">295_13</strain>
    </source>
</reference>
<dbReference type="SMART" id="SM00387">
    <property type="entry name" value="HATPase_c"/>
    <property type="match status" value="1"/>
</dbReference>
<dbReference type="InterPro" id="IPR050351">
    <property type="entry name" value="BphY/WalK/GraS-like"/>
</dbReference>
<evidence type="ECO:0000256" key="1">
    <source>
        <dbReference type="ARBA" id="ARBA00000085"/>
    </source>
</evidence>
<dbReference type="GO" id="GO:0016036">
    <property type="term" value="P:cellular response to phosphate starvation"/>
    <property type="evidence" value="ECO:0007669"/>
    <property type="project" value="TreeGrafter"/>
</dbReference>
<proteinExistence type="predicted"/>
<keyword evidence="8" id="KW-0472">Membrane</keyword>
<evidence type="ECO:0000256" key="6">
    <source>
        <dbReference type="ARBA" id="ARBA00023012"/>
    </source>
</evidence>
<dbReference type="OrthoDB" id="9813151at2"/>
<evidence type="ECO:0000256" key="7">
    <source>
        <dbReference type="SAM" id="Coils"/>
    </source>
</evidence>
<evidence type="ECO:0000313" key="10">
    <source>
        <dbReference type="EMBL" id="PKT81478.1"/>
    </source>
</evidence>
<dbReference type="GO" id="GO:0004721">
    <property type="term" value="F:phosphoprotein phosphatase activity"/>
    <property type="evidence" value="ECO:0007669"/>
    <property type="project" value="TreeGrafter"/>
</dbReference>
<comment type="catalytic activity">
    <reaction evidence="1">
        <text>ATP + protein L-histidine = ADP + protein N-phospho-L-histidine.</text>
        <dbReference type="EC" id="2.7.13.3"/>
    </reaction>
</comment>
<dbReference type="FunFam" id="3.30.565.10:FF:000006">
    <property type="entry name" value="Sensor histidine kinase WalK"/>
    <property type="match status" value="1"/>
</dbReference>
<evidence type="ECO:0000313" key="11">
    <source>
        <dbReference type="Proteomes" id="UP000233350"/>
    </source>
</evidence>
<dbReference type="GeneID" id="97290377"/>
<keyword evidence="7" id="KW-0175">Coiled coil</keyword>
<evidence type="ECO:0000256" key="3">
    <source>
        <dbReference type="ARBA" id="ARBA00022553"/>
    </source>
</evidence>
<feature type="domain" description="Histidine kinase" evidence="9">
    <location>
        <begin position="236"/>
        <end position="450"/>
    </location>
</feature>
<keyword evidence="3" id="KW-0597">Phosphoprotein</keyword>
<dbReference type="AlphaFoldDB" id="A0A2N3PJW8"/>
<evidence type="ECO:0000256" key="8">
    <source>
        <dbReference type="SAM" id="Phobius"/>
    </source>
</evidence>
<dbReference type="PROSITE" id="PS50109">
    <property type="entry name" value="HIS_KIN"/>
    <property type="match status" value="1"/>
</dbReference>
<dbReference type="STRING" id="556267.HWAG_01119"/>
<dbReference type="InterPro" id="IPR004358">
    <property type="entry name" value="Sig_transdc_His_kin-like_C"/>
</dbReference>
<dbReference type="Gene3D" id="3.30.450.20">
    <property type="entry name" value="PAS domain"/>
    <property type="match status" value="1"/>
</dbReference>